<dbReference type="GO" id="GO:0003677">
    <property type="term" value="F:DNA binding"/>
    <property type="evidence" value="ECO:0007669"/>
    <property type="project" value="UniProtKB-KW"/>
</dbReference>
<organism evidence="2 3">
    <name type="scientific">Barrientosiimonas humi</name>
    <dbReference type="NCBI Taxonomy" id="999931"/>
    <lineage>
        <taxon>Bacteria</taxon>
        <taxon>Bacillati</taxon>
        <taxon>Actinomycetota</taxon>
        <taxon>Actinomycetes</taxon>
        <taxon>Micrococcales</taxon>
        <taxon>Dermacoccaceae</taxon>
        <taxon>Barrientosiimonas</taxon>
    </lineage>
</organism>
<dbReference type="PANTHER" id="PTHR33164:SF104">
    <property type="entry name" value="TRANSCRIPTIONAL REGULATORY PROTEIN"/>
    <property type="match status" value="1"/>
</dbReference>
<dbReference type="PANTHER" id="PTHR33164">
    <property type="entry name" value="TRANSCRIPTIONAL REGULATOR, MARR FAMILY"/>
    <property type="match status" value="1"/>
</dbReference>
<evidence type="ECO:0000313" key="3">
    <source>
        <dbReference type="Proteomes" id="UP000318336"/>
    </source>
</evidence>
<evidence type="ECO:0000313" key="2">
    <source>
        <dbReference type="EMBL" id="TQL32641.1"/>
    </source>
</evidence>
<dbReference type="Pfam" id="PF12802">
    <property type="entry name" value="MarR_2"/>
    <property type="match status" value="1"/>
</dbReference>
<name>A0A542X9Z3_9MICO</name>
<gene>
    <name evidence="2" type="ORF">FB554_0773</name>
</gene>
<feature type="domain" description="HTH marR-type" evidence="1">
    <location>
        <begin position="32"/>
        <end position="167"/>
    </location>
</feature>
<keyword evidence="3" id="KW-1185">Reference proteome</keyword>
<dbReference type="SUPFAM" id="SSF46785">
    <property type="entry name" value="Winged helix' DNA-binding domain"/>
    <property type="match status" value="1"/>
</dbReference>
<dbReference type="PROSITE" id="PS50995">
    <property type="entry name" value="HTH_MARR_2"/>
    <property type="match status" value="1"/>
</dbReference>
<dbReference type="PRINTS" id="PR00598">
    <property type="entry name" value="HTHMARR"/>
</dbReference>
<dbReference type="RefSeq" id="WP_142004706.1">
    <property type="nucleotide sequence ID" value="NZ_CAJTBP010000001.1"/>
</dbReference>
<dbReference type="Gene3D" id="1.10.10.10">
    <property type="entry name" value="Winged helix-like DNA-binding domain superfamily/Winged helix DNA-binding domain"/>
    <property type="match status" value="1"/>
</dbReference>
<dbReference type="EMBL" id="VFOK01000001">
    <property type="protein sequence ID" value="TQL32641.1"/>
    <property type="molecule type" value="Genomic_DNA"/>
</dbReference>
<dbReference type="InterPro" id="IPR000835">
    <property type="entry name" value="HTH_MarR-typ"/>
</dbReference>
<dbReference type="Proteomes" id="UP000318336">
    <property type="component" value="Unassembled WGS sequence"/>
</dbReference>
<dbReference type="GO" id="GO:0006950">
    <property type="term" value="P:response to stress"/>
    <property type="evidence" value="ECO:0007669"/>
    <property type="project" value="TreeGrafter"/>
</dbReference>
<evidence type="ECO:0000259" key="1">
    <source>
        <dbReference type="PROSITE" id="PS50995"/>
    </source>
</evidence>
<dbReference type="GO" id="GO:0003700">
    <property type="term" value="F:DNA-binding transcription factor activity"/>
    <property type="evidence" value="ECO:0007669"/>
    <property type="project" value="InterPro"/>
</dbReference>
<dbReference type="InterPro" id="IPR036390">
    <property type="entry name" value="WH_DNA-bd_sf"/>
</dbReference>
<sequence>MSRAPKADRESSRDRYDAEVAAYVSAGGSESVQRVVTAVNALARRLSQWYTDQLTDVGLSAGEWGVIAHLAIAPAGQSVTPSQLANALSVAPSSMTHRLDRMTERELVTRTPDEENRTRVLVALTEEGWQVFRRVIRGSDVMESNVLDRLSRDQQAQLASLLELAIAGLDDAMAERAEPAQAG</sequence>
<comment type="caution">
    <text evidence="2">The sequence shown here is derived from an EMBL/GenBank/DDBJ whole genome shotgun (WGS) entry which is preliminary data.</text>
</comment>
<accession>A0A542X9Z3</accession>
<dbReference type="OrthoDB" id="3727168at2"/>
<reference evidence="2 3" key="1">
    <citation type="submission" date="2019-06" db="EMBL/GenBank/DDBJ databases">
        <title>Sequencing the genomes of 1000 actinobacteria strains.</title>
        <authorList>
            <person name="Klenk H.-P."/>
        </authorList>
    </citation>
    <scope>NUCLEOTIDE SEQUENCE [LARGE SCALE GENOMIC DNA]</scope>
    <source>
        <strain evidence="2 3">DSM 24617</strain>
    </source>
</reference>
<dbReference type="SMART" id="SM00347">
    <property type="entry name" value="HTH_MARR"/>
    <property type="match status" value="1"/>
</dbReference>
<proteinExistence type="predicted"/>
<protein>
    <submittedName>
        <fullName evidence="2">DNA-binding MarR family transcriptional regulator</fullName>
    </submittedName>
</protein>
<dbReference type="InterPro" id="IPR039422">
    <property type="entry name" value="MarR/SlyA-like"/>
</dbReference>
<dbReference type="AlphaFoldDB" id="A0A542X9Z3"/>
<dbReference type="InterPro" id="IPR036388">
    <property type="entry name" value="WH-like_DNA-bd_sf"/>
</dbReference>
<keyword evidence="2" id="KW-0238">DNA-binding</keyword>